<organism evidence="16 17">
    <name type="scientific">Leptobrachium leishanense</name>
    <name type="common">Leishan spiny toad</name>
    <dbReference type="NCBI Taxonomy" id="445787"/>
    <lineage>
        <taxon>Eukaryota</taxon>
        <taxon>Metazoa</taxon>
        <taxon>Chordata</taxon>
        <taxon>Craniata</taxon>
        <taxon>Vertebrata</taxon>
        <taxon>Euteleostomi</taxon>
        <taxon>Amphibia</taxon>
        <taxon>Batrachia</taxon>
        <taxon>Anura</taxon>
        <taxon>Pelobatoidea</taxon>
        <taxon>Megophryidae</taxon>
        <taxon>Leptobrachium</taxon>
    </lineage>
</organism>
<evidence type="ECO:0000259" key="15">
    <source>
        <dbReference type="PROSITE" id="PS50157"/>
    </source>
</evidence>
<feature type="domain" description="C2H2-type" evidence="15">
    <location>
        <begin position="577"/>
        <end position="604"/>
    </location>
</feature>
<evidence type="ECO:0000256" key="4">
    <source>
        <dbReference type="ARBA" id="ARBA00022723"/>
    </source>
</evidence>
<evidence type="ECO:0000256" key="6">
    <source>
        <dbReference type="ARBA" id="ARBA00022771"/>
    </source>
</evidence>
<evidence type="ECO:0000256" key="2">
    <source>
        <dbReference type="ARBA" id="ARBA00006991"/>
    </source>
</evidence>
<feature type="domain" description="C2H2-type" evidence="15">
    <location>
        <begin position="773"/>
        <end position="800"/>
    </location>
</feature>
<evidence type="ECO:0000313" key="17">
    <source>
        <dbReference type="Proteomes" id="UP000694569"/>
    </source>
</evidence>
<evidence type="ECO:0000256" key="9">
    <source>
        <dbReference type="ARBA" id="ARBA00023015"/>
    </source>
</evidence>
<dbReference type="GO" id="GO:0005634">
    <property type="term" value="C:nucleus"/>
    <property type="evidence" value="ECO:0007669"/>
    <property type="project" value="UniProtKB-SubCell"/>
</dbReference>
<feature type="domain" description="C2H2-type" evidence="15">
    <location>
        <begin position="493"/>
        <end position="520"/>
    </location>
</feature>
<dbReference type="GeneTree" id="ENSGT01150000286941"/>
<dbReference type="Ensembl" id="ENSLLET00000031961.1">
    <property type="protein sequence ID" value="ENSLLEP00000030780.1"/>
    <property type="gene ID" value="ENSLLEG00000019163.1"/>
</dbReference>
<protein>
    <recommendedName>
        <fullName evidence="15">C2H2-type domain-containing protein</fullName>
    </recommendedName>
</protein>
<dbReference type="Pfam" id="PF00096">
    <property type="entry name" value="zf-C2H2"/>
    <property type="match status" value="12"/>
</dbReference>
<dbReference type="FunFam" id="3.30.160.60:FF:000710">
    <property type="entry name" value="Zinc finger protein 768"/>
    <property type="match status" value="1"/>
</dbReference>
<evidence type="ECO:0000256" key="11">
    <source>
        <dbReference type="ARBA" id="ARBA00023163"/>
    </source>
</evidence>
<feature type="domain" description="C2H2-type" evidence="15">
    <location>
        <begin position="801"/>
        <end position="825"/>
    </location>
</feature>
<dbReference type="FunFam" id="3.30.160.60:FF:000688">
    <property type="entry name" value="zinc finger protein 197 isoform X1"/>
    <property type="match status" value="1"/>
</dbReference>
<name>A0A8C5WDR9_9ANUR</name>
<reference evidence="16" key="1">
    <citation type="submission" date="2025-08" db="UniProtKB">
        <authorList>
            <consortium name="Ensembl"/>
        </authorList>
    </citation>
    <scope>IDENTIFICATION</scope>
</reference>
<dbReference type="Pfam" id="PF01352">
    <property type="entry name" value="KRAB"/>
    <property type="match status" value="1"/>
</dbReference>
<feature type="domain" description="C2H2-type" evidence="15">
    <location>
        <begin position="745"/>
        <end position="772"/>
    </location>
</feature>
<feature type="domain" description="C2H2-type" evidence="15">
    <location>
        <begin position="689"/>
        <end position="716"/>
    </location>
</feature>
<reference evidence="16" key="2">
    <citation type="submission" date="2025-09" db="UniProtKB">
        <authorList>
            <consortium name="Ensembl"/>
        </authorList>
    </citation>
    <scope>IDENTIFICATION</scope>
</reference>
<feature type="domain" description="C2H2-type" evidence="15">
    <location>
        <begin position="549"/>
        <end position="576"/>
    </location>
</feature>
<dbReference type="SUPFAM" id="SSF57667">
    <property type="entry name" value="beta-beta-alpha zinc fingers"/>
    <property type="match status" value="7"/>
</dbReference>
<feature type="domain" description="C2H2-type" evidence="15">
    <location>
        <begin position="605"/>
        <end position="632"/>
    </location>
</feature>
<dbReference type="FunFam" id="3.30.160.60:FF:000303">
    <property type="entry name" value="Zinc finger protein 41"/>
    <property type="match status" value="1"/>
</dbReference>
<dbReference type="FunFam" id="3.30.160.60:FF:001430">
    <property type="entry name" value="Uncharacterized protein"/>
    <property type="match status" value="1"/>
</dbReference>
<proteinExistence type="inferred from homology"/>
<dbReference type="Gene3D" id="3.30.160.60">
    <property type="entry name" value="Classic Zinc Finger"/>
    <property type="match status" value="12"/>
</dbReference>
<keyword evidence="3" id="KW-1017">Isopeptide bond</keyword>
<dbReference type="InterPro" id="IPR036236">
    <property type="entry name" value="Znf_C2H2_sf"/>
</dbReference>
<evidence type="ECO:0000256" key="12">
    <source>
        <dbReference type="ARBA" id="ARBA00023242"/>
    </source>
</evidence>
<dbReference type="FunFam" id="3.30.160.60:FF:001270">
    <property type="entry name" value="zinc finger protein 583 isoform X1"/>
    <property type="match status" value="1"/>
</dbReference>
<dbReference type="InterPro" id="IPR050527">
    <property type="entry name" value="Snail/Krueppel_Znf"/>
</dbReference>
<dbReference type="PANTHER" id="PTHR24388">
    <property type="entry name" value="ZINC FINGER PROTEIN"/>
    <property type="match status" value="1"/>
</dbReference>
<dbReference type="PANTHER" id="PTHR24388:SF96">
    <property type="entry name" value="GENE, 32687-RELATED"/>
    <property type="match status" value="1"/>
</dbReference>
<dbReference type="FunFam" id="3.30.160.60:FF:000690">
    <property type="entry name" value="Zinc finger protein 354C"/>
    <property type="match status" value="1"/>
</dbReference>
<keyword evidence="10" id="KW-0238">DNA-binding</keyword>
<dbReference type="SUPFAM" id="SSF109640">
    <property type="entry name" value="KRAB domain (Kruppel-associated box)"/>
    <property type="match status" value="1"/>
</dbReference>
<keyword evidence="17" id="KW-1185">Reference proteome</keyword>
<dbReference type="FunFam" id="3.30.160.60:FF:001119">
    <property type="entry name" value="zinc finger protein 408"/>
    <property type="match status" value="1"/>
</dbReference>
<evidence type="ECO:0000256" key="13">
    <source>
        <dbReference type="PROSITE-ProRule" id="PRU00042"/>
    </source>
</evidence>
<dbReference type="FunFam" id="3.30.160.60:FF:000624">
    <property type="entry name" value="zinc finger protein 697"/>
    <property type="match status" value="1"/>
</dbReference>
<dbReference type="FunFam" id="3.30.160.60:FF:002343">
    <property type="entry name" value="Zinc finger protein 33A"/>
    <property type="match status" value="1"/>
</dbReference>
<dbReference type="GO" id="GO:0008270">
    <property type="term" value="F:zinc ion binding"/>
    <property type="evidence" value="ECO:0007669"/>
    <property type="project" value="UniProtKB-KW"/>
</dbReference>
<evidence type="ECO:0000256" key="5">
    <source>
        <dbReference type="ARBA" id="ARBA00022737"/>
    </source>
</evidence>
<evidence type="ECO:0000256" key="14">
    <source>
        <dbReference type="SAM" id="MobiDB-lite"/>
    </source>
</evidence>
<dbReference type="GO" id="GO:0000978">
    <property type="term" value="F:RNA polymerase II cis-regulatory region sequence-specific DNA binding"/>
    <property type="evidence" value="ECO:0007669"/>
    <property type="project" value="TreeGrafter"/>
</dbReference>
<dbReference type="CDD" id="cd07765">
    <property type="entry name" value="KRAB_A-box"/>
    <property type="match status" value="1"/>
</dbReference>
<evidence type="ECO:0000256" key="3">
    <source>
        <dbReference type="ARBA" id="ARBA00022499"/>
    </source>
</evidence>
<dbReference type="Gene3D" id="6.10.140.140">
    <property type="match status" value="1"/>
</dbReference>
<evidence type="ECO:0000256" key="1">
    <source>
        <dbReference type="ARBA" id="ARBA00004123"/>
    </source>
</evidence>
<keyword evidence="4" id="KW-0479">Metal-binding</keyword>
<dbReference type="PROSITE" id="PS00028">
    <property type="entry name" value="ZINC_FINGER_C2H2_1"/>
    <property type="match status" value="12"/>
</dbReference>
<keyword evidence="11" id="KW-0804">Transcription</keyword>
<dbReference type="Proteomes" id="UP000694569">
    <property type="component" value="Unplaced"/>
</dbReference>
<keyword evidence="9" id="KW-0805">Transcription regulation</keyword>
<dbReference type="SMART" id="SM00355">
    <property type="entry name" value="ZnF_C2H2"/>
    <property type="match status" value="12"/>
</dbReference>
<dbReference type="InterPro" id="IPR036051">
    <property type="entry name" value="KRAB_dom_sf"/>
</dbReference>
<sequence length="834" mass="94131">MEEDRNQVTEKILDITLEILSLLAGEDHIVVRRKSAECSVSCMCPHVSEGTCRIRSCSSVSAPRFLLCERHNEQKILELSNQIIRLLTGEVPIRCEDVTVYLSMEEWEYVERHKELYEDLMMEDHQPLCAAGEPAGQQGRTDSQRIPETKGHSINKPHDGENGMKPDKRITSITLSPLDSSICGEGEVMDGFSSMEHTQTGSPSACVKEQPTLSDEGNLAWSDVFTARGKDQARCLSNNDTLRPYKGHVVVCPQTEYPSTRFKKDPASCRSGNQSQRDLYSRPDDGQAEYTSILIKEEQTSCVGEHHRDVIGQIHTDYPAAHFMEEPISWEESPDTDVSTPTGQAEYPSACVKEESIAWKGDLTGANMFPPTEPSELQYPSTPMKDVAVRGGNLTDGDMLGSIYPHRMTSNSSLFAPEASVHCESSQDTHNTEPVLDRSECETCFTVNSELVERQADHTKYTMASSETGDANTSQMDMDLDSEGPNYRREELFSCSECGKQYNRRSSLITHMKLHTGVKPYKCTECGECFVRATQLTSHKWTHSGEKPFKCNECKKYFTLKQDLIRHQRNHLGEKPYKCTDCGECFSWAKTLALHKRSHTGKKPYRCLECGKGFTRATNLTIHKRIHTGEKPYKCNECGKHFNQIAGLVAHTRLHTGEKPYVCNECGKGFTQAANLALHERTHTGEKPYQCNVCEKYFTRASNLTAHKRIHSGEKPYKCDECDRGFTQPTQLAAHKRTHTGERPYRCNECGKCYGQSTHLTLHLRVHTGEKPYKCSECGKRFAQSPNLTSHKKIHKGEKTYKCEKCEKCFNQASGLAAHRRKCLHILCPEKMQT</sequence>
<feature type="domain" description="C2H2-type" evidence="15">
    <location>
        <begin position="521"/>
        <end position="548"/>
    </location>
</feature>
<feature type="region of interest" description="Disordered" evidence="14">
    <location>
        <begin position="131"/>
        <end position="168"/>
    </location>
</feature>
<feature type="domain" description="C2H2-type" evidence="15">
    <location>
        <begin position="717"/>
        <end position="744"/>
    </location>
</feature>
<dbReference type="PROSITE" id="PS50157">
    <property type="entry name" value="ZINC_FINGER_C2H2_2"/>
    <property type="match status" value="12"/>
</dbReference>
<keyword evidence="12" id="KW-0539">Nucleus</keyword>
<keyword evidence="5" id="KW-0677">Repeat</keyword>
<feature type="domain" description="C2H2-type" evidence="15">
    <location>
        <begin position="633"/>
        <end position="660"/>
    </location>
</feature>
<keyword evidence="6 13" id="KW-0863">Zinc-finger</keyword>
<dbReference type="InterPro" id="IPR001909">
    <property type="entry name" value="KRAB"/>
</dbReference>
<dbReference type="FunFam" id="3.30.160.60:FF:000016">
    <property type="entry name" value="zinc finger protein 37 homolog"/>
    <property type="match status" value="1"/>
</dbReference>
<comment type="subcellular location">
    <subcellularLocation>
        <location evidence="1">Nucleus</location>
    </subcellularLocation>
</comment>
<evidence type="ECO:0000256" key="10">
    <source>
        <dbReference type="ARBA" id="ARBA00023125"/>
    </source>
</evidence>
<comment type="similarity">
    <text evidence="2">Belongs to the krueppel C2H2-type zinc-finger protein family.</text>
</comment>
<dbReference type="FunFam" id="3.30.160.60:FF:000290">
    <property type="entry name" value="Zinc finger protein 697 isoform X1"/>
    <property type="match status" value="1"/>
</dbReference>
<dbReference type="InterPro" id="IPR013087">
    <property type="entry name" value="Znf_C2H2_type"/>
</dbReference>
<evidence type="ECO:0000313" key="16">
    <source>
        <dbReference type="Ensembl" id="ENSLLEP00000030780.1"/>
    </source>
</evidence>
<evidence type="ECO:0000256" key="7">
    <source>
        <dbReference type="ARBA" id="ARBA00022833"/>
    </source>
</evidence>
<feature type="compositionally biased region" description="Basic and acidic residues" evidence="14">
    <location>
        <begin position="142"/>
        <end position="168"/>
    </location>
</feature>
<keyword evidence="7" id="KW-0862">Zinc</keyword>
<keyword evidence="8" id="KW-0832">Ubl conjugation</keyword>
<dbReference type="AlphaFoldDB" id="A0A8C5WDR9"/>
<evidence type="ECO:0000256" key="8">
    <source>
        <dbReference type="ARBA" id="ARBA00022843"/>
    </source>
</evidence>
<feature type="region of interest" description="Disordered" evidence="14">
    <location>
        <begin position="259"/>
        <end position="285"/>
    </location>
</feature>
<accession>A0A8C5WDR9</accession>
<feature type="domain" description="C2H2-type" evidence="15">
    <location>
        <begin position="661"/>
        <end position="688"/>
    </location>
</feature>
<dbReference type="GO" id="GO:0000981">
    <property type="term" value="F:DNA-binding transcription factor activity, RNA polymerase II-specific"/>
    <property type="evidence" value="ECO:0007669"/>
    <property type="project" value="TreeGrafter"/>
</dbReference>
<dbReference type="FunFam" id="3.30.160.60:FF:001954">
    <property type="entry name" value="Zinc finger protein 787"/>
    <property type="match status" value="1"/>
</dbReference>